<dbReference type="GO" id="GO:0004350">
    <property type="term" value="F:glutamate-5-semialdehyde dehydrogenase activity"/>
    <property type="evidence" value="ECO:0007669"/>
    <property type="project" value="UniProtKB-UniRule"/>
</dbReference>
<evidence type="ECO:0000256" key="1">
    <source>
        <dbReference type="ARBA" id="ARBA00004985"/>
    </source>
</evidence>
<dbReference type="EC" id="1.2.1.41" evidence="7"/>
<dbReference type="GO" id="GO:0050661">
    <property type="term" value="F:NADP binding"/>
    <property type="evidence" value="ECO:0007669"/>
    <property type="project" value="InterPro"/>
</dbReference>
<evidence type="ECO:0000256" key="5">
    <source>
        <dbReference type="ARBA" id="ARBA00023002"/>
    </source>
</evidence>
<accession>A0A2U3LC23</accession>
<evidence type="ECO:0000256" key="6">
    <source>
        <dbReference type="ARBA" id="ARBA00049024"/>
    </source>
</evidence>
<dbReference type="Gene3D" id="3.40.309.10">
    <property type="entry name" value="Aldehyde Dehydrogenase, Chain A, domain 2"/>
    <property type="match status" value="1"/>
</dbReference>
<dbReference type="FunFam" id="3.40.309.10:FF:000006">
    <property type="entry name" value="Gamma-glutamyl phosphate reductase"/>
    <property type="match status" value="1"/>
</dbReference>
<evidence type="ECO:0000259" key="8">
    <source>
        <dbReference type="Pfam" id="PF00171"/>
    </source>
</evidence>
<reference evidence="10" key="1">
    <citation type="submission" date="2018-02" db="EMBL/GenBank/DDBJ databases">
        <authorList>
            <person name="Hausmann B."/>
        </authorList>
    </citation>
    <scope>NUCLEOTIDE SEQUENCE [LARGE SCALE GENOMIC DNA]</scope>
    <source>
        <strain evidence="10">Peat soil MAG SbA1</strain>
    </source>
</reference>
<dbReference type="PANTHER" id="PTHR11063">
    <property type="entry name" value="GLUTAMATE SEMIALDEHYDE DEHYDROGENASE"/>
    <property type="match status" value="1"/>
</dbReference>
<sequence length="417" mass="44852">MAATLSTTTSTRDKLLRARSASAPLAQLPTEDKDALLLKIADALEAQEKSILAVNQKDVETSGLDGAMRDRLLLTPARIHDMARGVREVAALPDPIGETLAEWTRPNGLRIRKVRVPLGVIGIIYESRPNVTVDTAVLALKTGNAIVLRGGKEAAHSNQRLVEIMAAVRGIPEGAIELLDSSTRHSVEELIKARGLVDVIIPRGGAGLISFVTESSVVPVIETGAGNCHVFVDESADLDMADRIVINAKTQRPSVCNAAEKLLVHERIAAEYVPRIVKKLIAAGVEVRGDGKTRTLAAGFQVGATNQQDWYEEYLRLCMAIGVVADADEAIAHINRYSTKHSDAIVTCDEANARKFLRGVDSAAVYWNASTRFTDGGEFGFGAEMGISTQKLHCRGPFALAELTSSKYEIVGNGQVR</sequence>
<evidence type="ECO:0000313" key="9">
    <source>
        <dbReference type="EMBL" id="SPF49380.1"/>
    </source>
</evidence>
<dbReference type="NCBIfam" id="TIGR00407">
    <property type="entry name" value="proA"/>
    <property type="match status" value="1"/>
</dbReference>
<dbReference type="PANTHER" id="PTHR11063:SF8">
    <property type="entry name" value="DELTA-1-PYRROLINE-5-CARBOXYLATE SYNTHASE"/>
    <property type="match status" value="1"/>
</dbReference>
<dbReference type="InterPro" id="IPR015590">
    <property type="entry name" value="Aldehyde_DH_dom"/>
</dbReference>
<proteinExistence type="inferred from homology"/>
<comment type="subcellular location">
    <subcellularLocation>
        <location evidence="7">Cytoplasm</location>
    </subcellularLocation>
</comment>
<gene>
    <name evidence="7 9" type="primary">proA</name>
    <name evidence="9" type="ORF">SBA1_900013</name>
</gene>
<dbReference type="InterPro" id="IPR016162">
    <property type="entry name" value="Ald_DH_N"/>
</dbReference>
<dbReference type="Gene3D" id="3.40.605.10">
    <property type="entry name" value="Aldehyde Dehydrogenase, Chain A, domain 1"/>
    <property type="match status" value="1"/>
</dbReference>
<dbReference type="PROSITE" id="PS01223">
    <property type="entry name" value="PROA"/>
    <property type="match status" value="1"/>
</dbReference>
<dbReference type="PIRSF" id="PIRSF000151">
    <property type="entry name" value="GPR"/>
    <property type="match status" value="1"/>
</dbReference>
<dbReference type="CDD" id="cd07079">
    <property type="entry name" value="ALDH_F18-19_ProA-GPR"/>
    <property type="match status" value="1"/>
</dbReference>
<feature type="domain" description="Aldehyde dehydrogenase" evidence="8">
    <location>
        <begin position="13"/>
        <end position="285"/>
    </location>
</feature>
<dbReference type="InterPro" id="IPR012134">
    <property type="entry name" value="Glu-5-SA_DH"/>
</dbReference>
<evidence type="ECO:0000256" key="2">
    <source>
        <dbReference type="ARBA" id="ARBA00022605"/>
    </source>
</evidence>
<evidence type="ECO:0000256" key="3">
    <source>
        <dbReference type="ARBA" id="ARBA00022650"/>
    </source>
</evidence>
<dbReference type="AlphaFoldDB" id="A0A2U3LC23"/>
<dbReference type="Proteomes" id="UP000238701">
    <property type="component" value="Unassembled WGS sequence"/>
</dbReference>
<keyword evidence="5 7" id="KW-0560">Oxidoreductase</keyword>
<name>A0A2U3LC23_9BACT</name>
<keyword evidence="3 7" id="KW-0641">Proline biosynthesis</keyword>
<organism evidence="9 10">
    <name type="scientific">Candidatus Sulfotelmatobacter kueseliae</name>
    <dbReference type="NCBI Taxonomy" id="2042962"/>
    <lineage>
        <taxon>Bacteria</taxon>
        <taxon>Pseudomonadati</taxon>
        <taxon>Acidobacteriota</taxon>
        <taxon>Terriglobia</taxon>
        <taxon>Terriglobales</taxon>
        <taxon>Candidatus Korobacteraceae</taxon>
        <taxon>Candidatus Sulfotelmatobacter</taxon>
    </lineage>
</organism>
<evidence type="ECO:0000256" key="4">
    <source>
        <dbReference type="ARBA" id="ARBA00022857"/>
    </source>
</evidence>
<protein>
    <recommendedName>
        <fullName evidence="7">Gamma-glutamyl phosphate reductase</fullName>
        <shortName evidence="7">GPR</shortName>
        <ecNumber evidence="7">1.2.1.41</ecNumber>
    </recommendedName>
    <alternativeName>
        <fullName evidence="7">Glutamate-5-semialdehyde dehydrogenase</fullName>
    </alternativeName>
    <alternativeName>
        <fullName evidence="7">Glutamyl-gamma-semialdehyde dehydrogenase</fullName>
        <shortName evidence="7">GSA dehydrogenase</shortName>
    </alternativeName>
</protein>
<keyword evidence="4 7" id="KW-0521">NADP</keyword>
<dbReference type="HAMAP" id="MF_00412">
    <property type="entry name" value="ProA"/>
    <property type="match status" value="1"/>
</dbReference>
<dbReference type="SUPFAM" id="SSF53720">
    <property type="entry name" value="ALDH-like"/>
    <property type="match status" value="1"/>
</dbReference>
<dbReference type="InterPro" id="IPR020593">
    <property type="entry name" value="G-glutamylP_reductase_CS"/>
</dbReference>
<dbReference type="InterPro" id="IPR000965">
    <property type="entry name" value="GPR_dom"/>
</dbReference>
<keyword evidence="2 7" id="KW-0028">Amino-acid biosynthesis</keyword>
<comment type="function">
    <text evidence="7">Catalyzes the NADPH-dependent reduction of L-glutamate 5-phosphate into L-glutamate 5-semialdehyde and phosphate. The product spontaneously undergoes cyclization to form 1-pyrroline-5-carboxylate.</text>
</comment>
<dbReference type="GO" id="GO:0005737">
    <property type="term" value="C:cytoplasm"/>
    <property type="evidence" value="ECO:0007669"/>
    <property type="project" value="UniProtKB-SubCell"/>
</dbReference>
<dbReference type="GO" id="GO:0055129">
    <property type="term" value="P:L-proline biosynthetic process"/>
    <property type="evidence" value="ECO:0007669"/>
    <property type="project" value="UniProtKB-UniRule"/>
</dbReference>
<evidence type="ECO:0000256" key="7">
    <source>
        <dbReference type="HAMAP-Rule" id="MF_00412"/>
    </source>
</evidence>
<dbReference type="EMBL" id="OMOD01000189">
    <property type="protein sequence ID" value="SPF49380.1"/>
    <property type="molecule type" value="Genomic_DNA"/>
</dbReference>
<dbReference type="NCBIfam" id="NF001221">
    <property type="entry name" value="PRK00197.1"/>
    <property type="match status" value="1"/>
</dbReference>
<dbReference type="InterPro" id="IPR016163">
    <property type="entry name" value="Ald_DH_C"/>
</dbReference>
<comment type="similarity">
    <text evidence="7">Belongs to the gamma-glutamyl phosphate reductase family.</text>
</comment>
<dbReference type="UniPathway" id="UPA00098">
    <property type="reaction ID" value="UER00360"/>
</dbReference>
<dbReference type="InterPro" id="IPR016161">
    <property type="entry name" value="Ald_DH/histidinol_DH"/>
</dbReference>
<evidence type="ECO:0000313" key="10">
    <source>
        <dbReference type="Proteomes" id="UP000238701"/>
    </source>
</evidence>
<comment type="pathway">
    <text evidence="1 7">Amino-acid biosynthesis; L-proline biosynthesis; L-glutamate 5-semialdehyde from L-glutamate: step 2/2.</text>
</comment>
<comment type="catalytic activity">
    <reaction evidence="6 7">
        <text>L-glutamate 5-semialdehyde + phosphate + NADP(+) = L-glutamyl 5-phosphate + NADPH + H(+)</text>
        <dbReference type="Rhea" id="RHEA:19541"/>
        <dbReference type="ChEBI" id="CHEBI:15378"/>
        <dbReference type="ChEBI" id="CHEBI:43474"/>
        <dbReference type="ChEBI" id="CHEBI:57783"/>
        <dbReference type="ChEBI" id="CHEBI:58066"/>
        <dbReference type="ChEBI" id="CHEBI:58274"/>
        <dbReference type="ChEBI" id="CHEBI:58349"/>
        <dbReference type="EC" id="1.2.1.41"/>
    </reaction>
</comment>
<dbReference type="Pfam" id="PF00171">
    <property type="entry name" value="Aldedh"/>
    <property type="match status" value="1"/>
</dbReference>
<keyword evidence="7" id="KW-0963">Cytoplasm</keyword>